<proteinExistence type="predicted"/>
<comment type="caution">
    <text evidence="2">The sequence shown here is derived from an EMBL/GenBank/DDBJ whole genome shotgun (WGS) entry which is preliminary data.</text>
</comment>
<feature type="region of interest" description="Disordered" evidence="1">
    <location>
        <begin position="719"/>
        <end position="773"/>
    </location>
</feature>
<keyword evidence="3" id="KW-1185">Reference proteome</keyword>
<dbReference type="AlphaFoldDB" id="A0AA36INE8"/>
<feature type="compositionally biased region" description="Low complexity" evidence="1">
    <location>
        <begin position="748"/>
        <end position="759"/>
    </location>
</feature>
<evidence type="ECO:0000313" key="3">
    <source>
        <dbReference type="Proteomes" id="UP001178507"/>
    </source>
</evidence>
<reference evidence="2" key="1">
    <citation type="submission" date="2023-08" db="EMBL/GenBank/DDBJ databases">
        <authorList>
            <person name="Chen Y."/>
            <person name="Shah S."/>
            <person name="Dougan E. K."/>
            <person name="Thang M."/>
            <person name="Chan C."/>
        </authorList>
    </citation>
    <scope>NUCLEOTIDE SEQUENCE</scope>
</reference>
<evidence type="ECO:0000256" key="1">
    <source>
        <dbReference type="SAM" id="MobiDB-lite"/>
    </source>
</evidence>
<organism evidence="2 3">
    <name type="scientific">Effrenium voratum</name>
    <dbReference type="NCBI Taxonomy" id="2562239"/>
    <lineage>
        <taxon>Eukaryota</taxon>
        <taxon>Sar</taxon>
        <taxon>Alveolata</taxon>
        <taxon>Dinophyceae</taxon>
        <taxon>Suessiales</taxon>
        <taxon>Symbiodiniaceae</taxon>
        <taxon>Effrenium</taxon>
    </lineage>
</organism>
<sequence>MRRLPALPALPAHVPGPGLAEQELPLLEPKITKVRVAHRGTGGQLSQQGQAMLARLADTFEGHVPEVCRILGWTVRLGMNGFLAKATGLSRGCVEKRQAESRRQQGVPKPFTNRAGRKRKWKEPDSPIEATLPEEVDPLAPDAGSADSTPMASTSFSGILDSKSHANQRCPYKGLHVVGPDDQERLVGLRLTSLALCLNSQGSVHTYTEVLSMLDASLPGEFGQIQHSERFAKGIVAEAVKATRIFVAHNLNQNLKALRLPSDLAFTVDGATLKNGESLQIQMVYANCGSPVVSLLDATPLQTTEPPLPPKDVASRDTPKEDALLATLLEPDKRARHRPTAPPLLDLHSGARLVDNLLATTEKFGMTLPELQLRFAVFAGDGLLEGPFNTCQPGCGNLLARRLSLEQRSSLCEWGSLDWFHACEKSGAHSDAQEKSKSKASPGFLRQMEAVALKARRLFQLGQGKIVIRNLFQNLPVLHSGAIFCQTEAIENTRRKAKNPSKICGLKTADAKEARQFGRDLLDAPMLIFCSFHYEHRRQNLLAVAAHGQSSAMPNNVKFTLAVEALLAMSEDRVTFAALQNAVWFWSRLESFLIADNTDRWAARYFQQCITQFSGWMVVRLAWRRYPRSVRLLTELMFYRTVQGVSLGIRPHERWPLSEPGAPPKHKTKAETRTYICKTAVAALERVKQWAKQEAHFFRCRCLWPDANMPKWFLTHKGMHRQKDPESDAGPELDCPGSDSSETEDSSSSDSDNSSSSESGTEEAKGASSSGEVKKLQELELKVDKWAQDPGVQQLAAGSSRALFAFPSMPEVSDGPARRGEANSLRRVGQKVVIASSQASDRRLWQNMIAGNTCYVAKGQSLKPGQRSQLSSCAAYLFLARQLLHGLQTHDELWKTALRELARAFGPYLWGLQPGAVRHLVNPPEEMFAQPSEPELQEQFLVFRNVAVRISSAACAAEKFQKSEVLKWDEHLHSLIVQQSYTQARHYWHVLRLFHRLHVWGFASEAICESAVSIMRYLEKKHSVGRPLRTAPLVEAALLRFYGVDGRPESWPFLLKVLSEYFRKRGKGQLRFFVSRRTTAARSGLGPSAVLHRHRQKAESMTKSWMMSPVAVRPSKLLSKDALKALRQTDAREPDDFYAALWDCVLPALASAGVRVEFDE</sequence>
<protein>
    <submittedName>
        <fullName evidence="2">Uncharacterized protein</fullName>
    </submittedName>
</protein>
<feature type="compositionally biased region" description="Polar residues" evidence="1">
    <location>
        <begin position="146"/>
        <end position="155"/>
    </location>
</feature>
<dbReference type="Proteomes" id="UP001178507">
    <property type="component" value="Unassembled WGS sequence"/>
</dbReference>
<accession>A0AA36INE8</accession>
<name>A0AA36INE8_9DINO</name>
<feature type="region of interest" description="Disordered" evidence="1">
    <location>
        <begin position="95"/>
        <end position="155"/>
    </location>
</feature>
<gene>
    <name evidence="2" type="ORF">EVOR1521_LOCUS15423</name>
</gene>
<dbReference type="EMBL" id="CAUJNA010001968">
    <property type="protein sequence ID" value="CAJ1389892.1"/>
    <property type="molecule type" value="Genomic_DNA"/>
</dbReference>
<evidence type="ECO:0000313" key="2">
    <source>
        <dbReference type="EMBL" id="CAJ1389892.1"/>
    </source>
</evidence>